<protein>
    <recommendedName>
        <fullName evidence="3">Sulfatase</fullName>
    </recommendedName>
</protein>
<dbReference type="PANTHER" id="PTHR43737:SF1">
    <property type="entry name" value="DUF1501 DOMAIN-CONTAINING PROTEIN"/>
    <property type="match status" value="1"/>
</dbReference>
<dbReference type="InterPro" id="IPR006311">
    <property type="entry name" value="TAT_signal"/>
</dbReference>
<dbReference type="STRING" id="221126.SAMN04489722_101516"/>
<dbReference type="SUPFAM" id="SSF53649">
    <property type="entry name" value="Alkaline phosphatase-like"/>
    <property type="match status" value="1"/>
</dbReference>
<evidence type="ECO:0000313" key="1">
    <source>
        <dbReference type="EMBL" id="GAL80677.1"/>
    </source>
</evidence>
<dbReference type="PANTHER" id="PTHR43737">
    <property type="entry name" value="BLL7424 PROTEIN"/>
    <property type="match status" value="1"/>
</dbReference>
<organism evidence="1 2">
    <name type="scientific">Algibacter lectus</name>
    <dbReference type="NCBI Taxonomy" id="221126"/>
    <lineage>
        <taxon>Bacteria</taxon>
        <taxon>Pseudomonadati</taxon>
        <taxon>Bacteroidota</taxon>
        <taxon>Flavobacteriia</taxon>
        <taxon>Flavobacteriales</taxon>
        <taxon>Flavobacteriaceae</taxon>
        <taxon>Algibacter</taxon>
    </lineage>
</organism>
<dbReference type="Pfam" id="PF07394">
    <property type="entry name" value="DUF1501"/>
    <property type="match status" value="1"/>
</dbReference>
<dbReference type="Proteomes" id="UP000029643">
    <property type="component" value="Unassembled WGS sequence"/>
</dbReference>
<proteinExistence type="predicted"/>
<dbReference type="RefSeq" id="WP_042498980.1">
    <property type="nucleotide sequence ID" value="NZ_BBNU01000011.1"/>
</dbReference>
<reference evidence="1 2" key="1">
    <citation type="journal article" date="2014" name="Genome Announc.">
        <title>Draft Genome Sequences of Marine Flavobacterium Algibacter lectus Strains SS8 and NR4.</title>
        <authorList>
            <person name="Takatani N."/>
            <person name="Nakanishi M."/>
            <person name="Meirelles P."/>
            <person name="Mino S."/>
            <person name="Suda W."/>
            <person name="Oshima K."/>
            <person name="Hattori M."/>
            <person name="Ohkuma M."/>
            <person name="Hosokawa M."/>
            <person name="Miyashita K."/>
            <person name="Thompson F.L."/>
            <person name="Niwa A."/>
            <person name="Sawabe T."/>
            <person name="Sawabe T."/>
        </authorList>
    </citation>
    <scope>NUCLEOTIDE SEQUENCE [LARGE SCALE GENOMIC DNA]</scope>
    <source>
        <strain evidence="2">JCM19274</strain>
    </source>
</reference>
<evidence type="ECO:0000313" key="2">
    <source>
        <dbReference type="Proteomes" id="UP000029643"/>
    </source>
</evidence>
<name>A0A090X652_9FLAO</name>
<dbReference type="Gene3D" id="3.40.720.10">
    <property type="entry name" value="Alkaline Phosphatase, subunit A"/>
    <property type="match status" value="1"/>
</dbReference>
<dbReference type="InterPro" id="IPR010869">
    <property type="entry name" value="DUF1501"/>
</dbReference>
<dbReference type="AlphaFoldDB" id="A0A090X652"/>
<accession>A0A090X652</accession>
<gene>
    <name evidence="1" type="ORF">JCM19274_1303</name>
</gene>
<comment type="caution">
    <text evidence="1">The sequence shown here is derived from an EMBL/GenBank/DDBJ whole genome shotgun (WGS) entry which is preliminary data.</text>
</comment>
<evidence type="ECO:0008006" key="3">
    <source>
        <dbReference type="Google" id="ProtNLM"/>
    </source>
</evidence>
<dbReference type="PROSITE" id="PS51318">
    <property type="entry name" value="TAT"/>
    <property type="match status" value="1"/>
</dbReference>
<dbReference type="InterPro" id="IPR017850">
    <property type="entry name" value="Alkaline_phosphatase_core_sf"/>
</dbReference>
<sequence>MCNDHHNKLTSNNRDLQKIERQIDRRHFLKKTSLGLGAIALSSLLGGAEKMFGGATGNKTKEDLILENYNKNRLGLPHHLPKAKRIIYLFQSGGPSQMDLFDYKPKLVDMFGKELPESIIGGQRLTGMSGSQSTLPIAPSTFNFKQYGKSKAWVSDAMPYLSEVVDDLCFMKGMQTDQINHTPAITFMQTGHQLPGRPSIGSWLSYGLGSDNENLPTFITLVSKNGKGQPLKSSLWGGNGFLPTEHQGVQFRSGKDPVLYLSDPENYDGNDRRHMLDYLGGLNDIQNDAYGDPEIQARMSQYEMAFKMQTSVPEVADLSDEPDHIFELYGKDSRDPGTYAANCLMARKLLEKGVKFVQLYHQGWDQHNNCPGGLKHQCKKTDQGTAALIKDLKQRGMLDDTLVIWGGGEFGRTVYSQGQLTKENHGRDHHPKAFTMWMAGAGVKPGFSYGETDDFSYNVIKDPLHVHDFHATLMHLVGVDHERLTFKHQGRRYRLTDVHGHVVKDLLT</sequence>
<dbReference type="EMBL" id="BBNU01000011">
    <property type="protein sequence ID" value="GAL80677.1"/>
    <property type="molecule type" value="Genomic_DNA"/>
</dbReference>